<geneLocation type="plasmid" evidence="2 3">
    <name>p1536_2</name>
</geneLocation>
<dbReference type="Proteomes" id="UP001342418">
    <property type="component" value="Plasmid p1536_2"/>
</dbReference>
<feature type="compositionally biased region" description="Polar residues" evidence="1">
    <location>
        <begin position="55"/>
        <end position="67"/>
    </location>
</feature>
<protein>
    <submittedName>
        <fullName evidence="2">Uncharacterized protein</fullName>
    </submittedName>
</protein>
<gene>
    <name evidence="2" type="ORF">NTH_04564</name>
</gene>
<sequence length="146" mass="15939">MTGRHVAAGEGKKSPALGIRGAQLRFCERHSVNGNGTGDLNPLSLRCSDGLDQRAQPSRASPRTQISPLPCERECGRWRRADYDEIADGNLAVERHNPPDPERVARRKIDAQATYITEGEQADHCSSADPENGERATPAGHLSTWD</sequence>
<feature type="region of interest" description="Disordered" evidence="1">
    <location>
        <begin position="48"/>
        <end position="68"/>
    </location>
</feature>
<proteinExistence type="predicted"/>
<dbReference type="EMBL" id="CP030943">
    <property type="protein sequence ID" value="UUP20049.1"/>
    <property type="molecule type" value="Genomic_DNA"/>
</dbReference>
<feature type="region of interest" description="Disordered" evidence="1">
    <location>
        <begin position="115"/>
        <end position="146"/>
    </location>
</feature>
<reference evidence="2 3" key="1">
    <citation type="submission" date="2018-07" db="EMBL/GenBank/DDBJ databases">
        <title>Genome sequence of Nitratireductor thuwali#1536.</title>
        <authorList>
            <person name="Michoud G."/>
            <person name="Merlino G."/>
            <person name="Sefrji F.O."/>
            <person name="Daffonchio D."/>
        </authorList>
    </citation>
    <scope>NUCLEOTIDE SEQUENCE [LARGE SCALE GENOMIC DNA]</scope>
    <source>
        <strain evidence="2 3">Nit1536</strain>
        <plasmid evidence="2 3">p1536_2</plasmid>
    </source>
</reference>
<accession>A0ABY5MRW3</accession>
<evidence type="ECO:0000313" key="3">
    <source>
        <dbReference type="Proteomes" id="UP001342418"/>
    </source>
</evidence>
<name>A0ABY5MRW3_9HYPH</name>
<organism evidence="2 3">
    <name type="scientific">Nitratireductor thuwali</name>
    <dbReference type="NCBI Taxonomy" id="2267699"/>
    <lineage>
        <taxon>Bacteria</taxon>
        <taxon>Pseudomonadati</taxon>
        <taxon>Pseudomonadota</taxon>
        <taxon>Alphaproteobacteria</taxon>
        <taxon>Hyphomicrobiales</taxon>
        <taxon>Phyllobacteriaceae</taxon>
        <taxon>Nitratireductor</taxon>
    </lineage>
</organism>
<keyword evidence="3" id="KW-1185">Reference proteome</keyword>
<evidence type="ECO:0000256" key="1">
    <source>
        <dbReference type="SAM" id="MobiDB-lite"/>
    </source>
</evidence>
<evidence type="ECO:0000313" key="2">
    <source>
        <dbReference type="EMBL" id="UUP20049.1"/>
    </source>
</evidence>
<keyword evidence="2" id="KW-0614">Plasmid</keyword>